<dbReference type="GO" id="GO:0006952">
    <property type="term" value="P:defense response"/>
    <property type="evidence" value="ECO:0007669"/>
    <property type="project" value="UniProtKB-KW"/>
</dbReference>
<dbReference type="InterPro" id="IPR027417">
    <property type="entry name" value="P-loop_NTPase"/>
</dbReference>
<dbReference type="SUPFAM" id="SSF52058">
    <property type="entry name" value="L domain-like"/>
    <property type="match status" value="1"/>
</dbReference>
<dbReference type="GO" id="GO:0005524">
    <property type="term" value="F:ATP binding"/>
    <property type="evidence" value="ECO:0007669"/>
    <property type="project" value="UniProtKB-KW"/>
</dbReference>
<feature type="domain" description="Disease resistance N-terminal" evidence="10">
    <location>
        <begin position="110"/>
        <end position="187"/>
    </location>
</feature>
<evidence type="ECO:0000313" key="13">
    <source>
        <dbReference type="EnsemblPlants" id="OGLUM11G12980.1"/>
    </source>
</evidence>
<sequence length="1114" mass="125835">MCQNQWQQQPAASHGKKPRSSAASPPVVLAAPPPAVLWYVASSRASNPLVRDDGCALAAGRPPHPFGEMRSWSALPWLRPRSISFLPLPEGKALGGEYKCTSMGIFSGWKASKVAKDEAGMLLGVSDEITKLDEKLQFLKDYLADAEKKRITDKHVDGWVRKLKGIMYDATDILELCQLKAMEQGSSADLGCCNPLLFCLRNPLFAHDIGSRIKKLNQSLDSICKTGAEFSFMKLEAYQDRRTASPLISRTTSPVLERSGVVGDQIEEDTSALVKLLTDDKETIHAENSSLLLAIVGVGGIGKTTLAKNIFNDDAFQEKFDKKIWLSVTQKFNESDLLRSAIIAIGGDHHNSHDRSVLEPSLLNAIKGKNFILVLDDMWTERAWNDFLQIPFSHGGRGSRVIVTTRDERIARGVKAKYLHHVNKLGSDDAWSLLKKQVILGEIDEPEIEALKDVGMEIIGKCDGLPLAIKVVGGLLCRRDRNHGVWSEILSNSTWSVDGMPQDLNYVLHLSYEDLSPYLKQCFLHYSLIPKNVVLGYDTIIGMWISEGLVLQCTKGLEELGEDYYKELIMRNLLEPSIEYVDQWHCTMHDVVRSFAHYVARDEALVAQGRQIDISNLHSQKFYRLSIQTDDEVEWNLLKEQMSLRMLISVSDIKLRPGDSLGNFSGLRILYIDSSNFLPLVDSLCQLKHLRYLFLATDDISRLPDDIGKMKFLMYINIYACGNLVQLPKSILKLRQLRYLYLGKTHISVIPEGFRNLSSIRKLYGFPAHMGTGGVSPKENWCSLEELECLSELRDLELNCLENVSASSYAAKASLCTKEHLIYLNLRCTSRLGDDGLLKEEGLSEMEQRLVEELPHLLILSIDRAPAIKRVGSEFLLCHDHGHHSQMASAFPRLQELSFMGMVKWEEWEWEEQVQAMVVLEKLLLERCKLRCLPPGLAFHARALKKLWIYEVQNLNSLDNFACVVELNMYGNPDLQRISNFPKLRKLDIMFCPKMEVLENVPELRSLTLEDYSIETLPGYLQQVSMRNLFVDCSFELLSSIAMGDTGPEWNKISHIQQVKANADDGDDETMWYVSYTRDPYSFETNVIPSSNPSGTFIFLGFCSFSFFHIFSSC</sequence>
<evidence type="ECO:0000256" key="6">
    <source>
        <dbReference type="ARBA" id="ARBA00022840"/>
    </source>
</evidence>
<dbReference type="InterPro" id="IPR055414">
    <property type="entry name" value="LRR_R13L4/SHOC2-like"/>
</dbReference>
<dbReference type="SUPFAM" id="SSF52540">
    <property type="entry name" value="P-loop containing nucleoside triphosphate hydrolases"/>
    <property type="match status" value="1"/>
</dbReference>
<organism evidence="13">
    <name type="scientific">Oryza glumipatula</name>
    <dbReference type="NCBI Taxonomy" id="40148"/>
    <lineage>
        <taxon>Eukaryota</taxon>
        <taxon>Viridiplantae</taxon>
        <taxon>Streptophyta</taxon>
        <taxon>Embryophyta</taxon>
        <taxon>Tracheophyta</taxon>
        <taxon>Spermatophyta</taxon>
        <taxon>Magnoliopsida</taxon>
        <taxon>Liliopsida</taxon>
        <taxon>Poales</taxon>
        <taxon>Poaceae</taxon>
        <taxon>BOP clade</taxon>
        <taxon>Oryzoideae</taxon>
        <taxon>Oryzeae</taxon>
        <taxon>Oryzinae</taxon>
        <taxon>Oryza</taxon>
    </lineage>
</organism>
<dbReference type="Gene3D" id="1.10.8.430">
    <property type="entry name" value="Helical domain of apoptotic protease-activating factors"/>
    <property type="match status" value="1"/>
</dbReference>
<dbReference type="AlphaFoldDB" id="A0A0E0BJ15"/>
<feature type="domain" description="Disease resistance protein winged helix" evidence="11">
    <location>
        <begin position="530"/>
        <end position="596"/>
    </location>
</feature>
<evidence type="ECO:0000256" key="8">
    <source>
        <dbReference type="SAM" id="MobiDB-lite"/>
    </source>
</evidence>
<dbReference type="Pfam" id="PF23559">
    <property type="entry name" value="WHD_DRP"/>
    <property type="match status" value="1"/>
</dbReference>
<feature type="domain" description="Disease resistance R13L4/SHOC-2-like LRR" evidence="12">
    <location>
        <begin position="659"/>
        <end position="855"/>
    </location>
</feature>
<dbReference type="Pfam" id="PF00931">
    <property type="entry name" value="NB-ARC"/>
    <property type="match status" value="1"/>
</dbReference>
<keyword evidence="4" id="KW-0547">Nucleotide-binding</keyword>
<dbReference type="SMART" id="SM00369">
    <property type="entry name" value="LRR_TYP"/>
    <property type="match status" value="3"/>
</dbReference>
<name>A0A0E0BJ15_9ORYZ</name>
<dbReference type="EnsemblPlants" id="OGLUM11G12980.1">
    <property type="protein sequence ID" value="OGLUM11G12980.1"/>
    <property type="gene ID" value="OGLUM11G12980"/>
</dbReference>
<dbReference type="eggNOG" id="KOG4658">
    <property type="taxonomic scope" value="Eukaryota"/>
</dbReference>
<dbReference type="Pfam" id="PF18052">
    <property type="entry name" value="Rx_N"/>
    <property type="match status" value="1"/>
</dbReference>
<evidence type="ECO:0000256" key="5">
    <source>
        <dbReference type="ARBA" id="ARBA00022821"/>
    </source>
</evidence>
<reference evidence="13" key="2">
    <citation type="submission" date="2018-05" db="EMBL/GenBank/DDBJ databases">
        <title>OgluRS3 (Oryza glumaepatula Reference Sequence Version 3).</title>
        <authorList>
            <person name="Zhang J."/>
            <person name="Kudrna D."/>
            <person name="Lee S."/>
            <person name="Talag J."/>
            <person name="Welchert J."/>
            <person name="Wing R.A."/>
        </authorList>
    </citation>
    <scope>NUCLEOTIDE SEQUENCE [LARGE SCALE GENOMIC DNA]</scope>
</reference>
<protein>
    <recommendedName>
        <fullName evidence="15">NB-ARC domain-containing protein</fullName>
    </recommendedName>
</protein>
<evidence type="ECO:0008006" key="15">
    <source>
        <dbReference type="Google" id="ProtNLM"/>
    </source>
</evidence>
<evidence type="ECO:0000256" key="2">
    <source>
        <dbReference type="ARBA" id="ARBA00022614"/>
    </source>
</evidence>
<dbReference type="InterPro" id="IPR041118">
    <property type="entry name" value="Rx_N"/>
</dbReference>
<evidence type="ECO:0000259" key="9">
    <source>
        <dbReference type="Pfam" id="PF00931"/>
    </source>
</evidence>
<evidence type="ECO:0000256" key="1">
    <source>
        <dbReference type="ARBA" id="ARBA00008894"/>
    </source>
</evidence>
<dbReference type="InterPro" id="IPR003591">
    <property type="entry name" value="Leu-rich_rpt_typical-subtyp"/>
</dbReference>
<keyword evidence="2" id="KW-0433">Leucine-rich repeat</keyword>
<dbReference type="Proteomes" id="UP000026961">
    <property type="component" value="Chromosome 11"/>
</dbReference>
<evidence type="ECO:0000256" key="3">
    <source>
        <dbReference type="ARBA" id="ARBA00022737"/>
    </source>
</evidence>
<comment type="similarity">
    <text evidence="1">Belongs to the disease resistance NB-LRR family.</text>
</comment>
<evidence type="ECO:0000313" key="14">
    <source>
        <dbReference type="Proteomes" id="UP000026961"/>
    </source>
</evidence>
<feature type="region of interest" description="Disordered" evidence="8">
    <location>
        <begin position="1"/>
        <end position="26"/>
    </location>
</feature>
<feature type="domain" description="NB-ARC" evidence="9">
    <location>
        <begin position="287"/>
        <end position="439"/>
    </location>
</feature>
<dbReference type="Gramene" id="OGLUM11G12980.1">
    <property type="protein sequence ID" value="OGLUM11G12980.1"/>
    <property type="gene ID" value="OGLUM11G12980"/>
</dbReference>
<dbReference type="InterPro" id="IPR032675">
    <property type="entry name" value="LRR_dom_sf"/>
</dbReference>
<dbReference type="PANTHER" id="PTHR36766:SF36">
    <property type="entry name" value="AAA+ ATPASE DOMAIN-CONTAINING PROTEIN"/>
    <property type="match status" value="1"/>
</dbReference>
<evidence type="ECO:0000259" key="11">
    <source>
        <dbReference type="Pfam" id="PF23559"/>
    </source>
</evidence>
<keyword evidence="7" id="KW-0175">Coiled coil</keyword>
<dbReference type="InterPro" id="IPR036388">
    <property type="entry name" value="WH-like_DNA-bd_sf"/>
</dbReference>
<feature type="compositionally biased region" description="Polar residues" evidence="8">
    <location>
        <begin position="1"/>
        <end position="11"/>
    </location>
</feature>
<dbReference type="STRING" id="40148.A0A0E0BJ15"/>
<keyword evidence="5" id="KW-0611">Plant defense</keyword>
<reference evidence="13" key="1">
    <citation type="submission" date="2015-04" db="UniProtKB">
        <authorList>
            <consortium name="EnsemblPlants"/>
        </authorList>
    </citation>
    <scope>IDENTIFICATION</scope>
</reference>
<dbReference type="InterPro" id="IPR058922">
    <property type="entry name" value="WHD_DRP"/>
</dbReference>
<dbReference type="InterPro" id="IPR042197">
    <property type="entry name" value="Apaf_helical"/>
</dbReference>
<proteinExistence type="inferred from homology"/>
<accession>A0A0E0BJ15</accession>
<evidence type="ECO:0000259" key="12">
    <source>
        <dbReference type="Pfam" id="PF23598"/>
    </source>
</evidence>
<keyword evidence="14" id="KW-1185">Reference proteome</keyword>
<evidence type="ECO:0000259" key="10">
    <source>
        <dbReference type="Pfam" id="PF18052"/>
    </source>
</evidence>
<dbReference type="GO" id="GO:0051707">
    <property type="term" value="P:response to other organism"/>
    <property type="evidence" value="ECO:0007669"/>
    <property type="project" value="UniProtKB-ARBA"/>
</dbReference>
<dbReference type="GO" id="GO:0043531">
    <property type="term" value="F:ADP binding"/>
    <property type="evidence" value="ECO:0007669"/>
    <property type="project" value="InterPro"/>
</dbReference>
<dbReference type="Pfam" id="PF23598">
    <property type="entry name" value="LRR_14"/>
    <property type="match status" value="1"/>
</dbReference>
<dbReference type="InterPro" id="IPR002182">
    <property type="entry name" value="NB-ARC"/>
</dbReference>
<dbReference type="Gene3D" id="1.10.10.10">
    <property type="entry name" value="Winged helix-like DNA-binding domain superfamily/Winged helix DNA-binding domain"/>
    <property type="match status" value="1"/>
</dbReference>
<dbReference type="PRINTS" id="PR00364">
    <property type="entry name" value="DISEASERSIST"/>
</dbReference>
<keyword evidence="3" id="KW-0677">Repeat</keyword>
<dbReference type="Gene3D" id="1.20.5.4130">
    <property type="match status" value="1"/>
</dbReference>
<keyword evidence="6" id="KW-0067">ATP-binding</keyword>
<dbReference type="PANTHER" id="PTHR36766">
    <property type="entry name" value="PLANT BROAD-SPECTRUM MILDEW RESISTANCE PROTEIN RPW8"/>
    <property type="match status" value="1"/>
</dbReference>
<dbReference type="Gene3D" id="3.40.50.300">
    <property type="entry name" value="P-loop containing nucleotide triphosphate hydrolases"/>
    <property type="match status" value="1"/>
</dbReference>
<evidence type="ECO:0000256" key="4">
    <source>
        <dbReference type="ARBA" id="ARBA00022741"/>
    </source>
</evidence>
<dbReference type="Gene3D" id="3.80.10.10">
    <property type="entry name" value="Ribonuclease Inhibitor"/>
    <property type="match status" value="1"/>
</dbReference>
<evidence type="ECO:0000256" key="7">
    <source>
        <dbReference type="ARBA" id="ARBA00023054"/>
    </source>
</evidence>